<dbReference type="EMBL" id="AJLO02000002">
    <property type="protein sequence ID" value="KOF01174.1"/>
    <property type="molecule type" value="Genomic_DNA"/>
</dbReference>
<comment type="caution">
    <text evidence="1">The sequence shown here is derived from an EMBL/GenBank/DDBJ whole genome shotgun (WGS) entry which is preliminary data.</text>
</comment>
<sequence length="163" mass="17383">MTATVYRVDWWLPLEDEPGEWTGRWKREPDACAARTTGLAAIAGGAACGLVLVTLHRPHAPIERAAPDMAELRVWDVDRDAMPASARDPGDLPPRGREDIEGSTLSHCREALIVASDADLLHRATVTAILDIVQQAFRGLGPAVEAAAASGADVEALSRARAT</sequence>
<name>A0A0L8AFJ7_9GAMM</name>
<dbReference type="AlphaFoldDB" id="A0A0L8AFJ7"/>
<proteinExistence type="predicted"/>
<evidence type="ECO:0000313" key="1">
    <source>
        <dbReference type="EMBL" id="KOF01174.1"/>
    </source>
</evidence>
<gene>
    <name evidence="1" type="ORF">W7K_00655</name>
</gene>
<accession>A0A0L8AFJ7</accession>
<organism evidence="1 2">
    <name type="scientific">Stenotrophomonas geniculata N1</name>
    <dbReference type="NCBI Taxonomy" id="1167641"/>
    <lineage>
        <taxon>Bacteria</taxon>
        <taxon>Pseudomonadati</taxon>
        <taxon>Pseudomonadota</taxon>
        <taxon>Gammaproteobacteria</taxon>
        <taxon>Lysobacterales</taxon>
        <taxon>Lysobacteraceae</taxon>
        <taxon>Stenotrophomonas</taxon>
    </lineage>
</organism>
<reference evidence="1 2" key="1">
    <citation type="journal article" date="2012" name="J. Bacteriol.">
        <title>Genome sequence of a novel nicotine-degrading strain, Pseudomonas geniculata N1.</title>
        <authorList>
            <person name="Tang H."/>
            <person name="Yu H."/>
            <person name="Tai C."/>
            <person name="Huang K."/>
            <person name="Liu Y."/>
            <person name="Wang L."/>
            <person name="Yao Y."/>
            <person name="Wu G."/>
            <person name="Xu P."/>
        </authorList>
    </citation>
    <scope>NUCLEOTIDE SEQUENCE [LARGE SCALE GENOMIC DNA]</scope>
    <source>
        <strain evidence="1 2">N1</strain>
    </source>
</reference>
<dbReference type="Proteomes" id="UP000036890">
    <property type="component" value="Unassembled WGS sequence"/>
</dbReference>
<evidence type="ECO:0000313" key="2">
    <source>
        <dbReference type="Proteomes" id="UP000036890"/>
    </source>
</evidence>
<protein>
    <submittedName>
        <fullName evidence="1">Uncharacterized protein</fullName>
    </submittedName>
</protein>